<keyword evidence="3" id="KW-1185">Reference proteome</keyword>
<feature type="compositionally biased region" description="Polar residues" evidence="1">
    <location>
        <begin position="359"/>
        <end position="381"/>
    </location>
</feature>
<dbReference type="Gene3D" id="1.20.1270.60">
    <property type="entry name" value="Arfaptin homology (AH) domain/BAR domain"/>
    <property type="match status" value="1"/>
</dbReference>
<feature type="region of interest" description="Disordered" evidence="1">
    <location>
        <begin position="148"/>
        <end position="167"/>
    </location>
</feature>
<gene>
    <name evidence="2" type="ORF">BWQ96_07126</name>
</gene>
<feature type="region of interest" description="Disordered" evidence="1">
    <location>
        <begin position="349"/>
        <end position="429"/>
    </location>
</feature>
<reference evidence="2 3" key="1">
    <citation type="journal article" date="2018" name="Mol. Biol. Evol.">
        <title>Analysis of the draft genome of the red seaweed Gracilariopsis chorda provides insights into genome size evolution in Rhodophyta.</title>
        <authorList>
            <person name="Lee J."/>
            <person name="Yang E.C."/>
            <person name="Graf L."/>
            <person name="Yang J.H."/>
            <person name="Qiu H."/>
            <person name="Zel Zion U."/>
            <person name="Chan C.X."/>
            <person name="Stephens T.G."/>
            <person name="Weber A.P.M."/>
            <person name="Boo G.H."/>
            <person name="Boo S.M."/>
            <person name="Kim K.M."/>
            <person name="Shin Y."/>
            <person name="Jung M."/>
            <person name="Lee S.J."/>
            <person name="Yim H.S."/>
            <person name="Lee J.H."/>
            <person name="Bhattacharya D."/>
            <person name="Yoon H.S."/>
        </authorList>
    </citation>
    <scope>NUCLEOTIDE SEQUENCE [LARGE SCALE GENOMIC DNA]</scope>
    <source>
        <strain evidence="2 3">SKKU-2015</strain>
        <tissue evidence="2">Whole body</tissue>
    </source>
</reference>
<feature type="compositionally biased region" description="Polar residues" evidence="1">
    <location>
        <begin position="396"/>
        <end position="429"/>
    </location>
</feature>
<evidence type="ECO:0000256" key="1">
    <source>
        <dbReference type="SAM" id="MobiDB-lite"/>
    </source>
</evidence>
<sequence length="492" mass="54900">MLHGIKLALSAKGDRVLLETNQRLREADRVLTELRRWFPQLQAAFEENQKIWTSLAYNISTIAKTAQEVYHEHHKLQLPLDSLASAGDCVLTPVGGKAIHDERTRAVDELRAFNDCIRQLRAEQMECVSALKNKEYYSSKLETIRANESKKKKKVTDREADRRLRNEQKLRDYSTQLAYQTDKFHNELHKALDKKELLLEMVLTSYVRTQDFYFALNPMPAVLSVMQSRISPRALYELHGYTNAAPLASLHSTHSDDLAQPPRAPSPVSKMTSNPNGSVPFDDQDLASQGVRRKASISNGTRKKSVRIVEGPVRQDPNIDQLNHEMSHPDLTGRFRCIRGPFNMPLAIGEDAIPGESNALPSDNGTQSAPVSQTHKSTRATNLMRRKTESDVSRAGQKSSLPSSSLGAPNGNTGRIDVSGTQRSRNVDQGLSVARSTVEGIDLEHRRCTGGMRNGVAQRATDKSFDNTVPLYPMTDRGCPKSSNIALERHLS</sequence>
<evidence type="ECO:0000313" key="3">
    <source>
        <dbReference type="Proteomes" id="UP000247409"/>
    </source>
</evidence>
<dbReference type="OrthoDB" id="10478189at2759"/>
<accession>A0A2V3IM74</accession>
<evidence type="ECO:0008006" key="4">
    <source>
        <dbReference type="Google" id="ProtNLM"/>
    </source>
</evidence>
<name>A0A2V3IM74_9FLOR</name>
<organism evidence="2 3">
    <name type="scientific">Gracilariopsis chorda</name>
    <dbReference type="NCBI Taxonomy" id="448386"/>
    <lineage>
        <taxon>Eukaryota</taxon>
        <taxon>Rhodophyta</taxon>
        <taxon>Florideophyceae</taxon>
        <taxon>Rhodymeniophycidae</taxon>
        <taxon>Gracilariales</taxon>
        <taxon>Gracilariaceae</taxon>
        <taxon>Gracilariopsis</taxon>
    </lineage>
</organism>
<dbReference type="InterPro" id="IPR027267">
    <property type="entry name" value="AH/BAR_dom_sf"/>
</dbReference>
<comment type="caution">
    <text evidence="2">The sequence shown here is derived from an EMBL/GenBank/DDBJ whole genome shotgun (WGS) entry which is preliminary data.</text>
</comment>
<evidence type="ECO:0000313" key="2">
    <source>
        <dbReference type="EMBL" id="PXF43182.1"/>
    </source>
</evidence>
<feature type="compositionally biased region" description="Basic and acidic residues" evidence="1">
    <location>
        <begin position="156"/>
        <end position="167"/>
    </location>
</feature>
<protein>
    <recommendedName>
        <fullName evidence="4">BAR domain-containing protein</fullName>
    </recommendedName>
</protein>
<feature type="region of interest" description="Disordered" evidence="1">
    <location>
        <begin position="252"/>
        <end position="327"/>
    </location>
</feature>
<dbReference type="Proteomes" id="UP000247409">
    <property type="component" value="Unassembled WGS sequence"/>
</dbReference>
<dbReference type="AlphaFoldDB" id="A0A2V3IM74"/>
<feature type="compositionally biased region" description="Basic residues" evidence="1">
    <location>
        <begin position="291"/>
        <end position="306"/>
    </location>
</feature>
<dbReference type="EMBL" id="NBIV01000135">
    <property type="protein sequence ID" value="PXF43182.1"/>
    <property type="molecule type" value="Genomic_DNA"/>
</dbReference>
<proteinExistence type="predicted"/>